<keyword evidence="1" id="KW-0732">Signal</keyword>
<feature type="signal peptide" evidence="1">
    <location>
        <begin position="1"/>
        <end position="29"/>
    </location>
</feature>
<dbReference type="RefSeq" id="WP_125963033.1">
    <property type="nucleotide sequence ID" value="NZ_QXGM01000001.1"/>
</dbReference>
<gene>
    <name evidence="2" type="ORF">D2E26_0414</name>
</gene>
<comment type="caution">
    <text evidence="2">The sequence shown here is derived from an EMBL/GenBank/DDBJ whole genome shotgun (WGS) entry which is preliminary data.</text>
</comment>
<evidence type="ECO:0000313" key="2">
    <source>
        <dbReference type="EMBL" id="RSX55851.1"/>
    </source>
</evidence>
<dbReference type="AlphaFoldDB" id="A0A430FSL9"/>
<proteinExistence type="predicted"/>
<reference evidence="2 3" key="1">
    <citation type="submission" date="2018-09" db="EMBL/GenBank/DDBJ databases">
        <title>Characterization of the phylogenetic diversity of five novel species belonging to the genus Bifidobacterium.</title>
        <authorList>
            <person name="Lugli G.A."/>
            <person name="Duranti S."/>
            <person name="Milani C."/>
        </authorList>
    </citation>
    <scope>NUCLEOTIDE SEQUENCE [LARGE SCALE GENOMIC DNA]</scope>
    <source>
        <strain evidence="2 3">2036B</strain>
    </source>
</reference>
<dbReference type="EMBL" id="QXGM01000001">
    <property type="protein sequence ID" value="RSX55851.1"/>
    <property type="molecule type" value="Genomic_DNA"/>
</dbReference>
<keyword evidence="3" id="KW-1185">Reference proteome</keyword>
<evidence type="ECO:0000256" key="1">
    <source>
        <dbReference type="SAM" id="SignalP"/>
    </source>
</evidence>
<evidence type="ECO:0000313" key="3">
    <source>
        <dbReference type="Proteomes" id="UP000287609"/>
    </source>
</evidence>
<evidence type="ECO:0008006" key="4">
    <source>
        <dbReference type="Google" id="ProtNLM"/>
    </source>
</evidence>
<dbReference type="Proteomes" id="UP000287609">
    <property type="component" value="Unassembled WGS sequence"/>
</dbReference>
<organism evidence="2 3">
    <name type="scientific">Bifidobacterium dolichotidis</name>
    <dbReference type="NCBI Taxonomy" id="2306976"/>
    <lineage>
        <taxon>Bacteria</taxon>
        <taxon>Bacillati</taxon>
        <taxon>Actinomycetota</taxon>
        <taxon>Actinomycetes</taxon>
        <taxon>Bifidobacteriales</taxon>
        <taxon>Bifidobacteriaceae</taxon>
        <taxon>Bifidobacterium</taxon>
    </lineage>
</organism>
<feature type="chain" id="PRO_5019374699" description="Lipoprotein" evidence="1">
    <location>
        <begin position="30"/>
        <end position="239"/>
    </location>
</feature>
<accession>A0A430FSL9</accession>
<name>A0A430FSL9_9BIFI</name>
<protein>
    <recommendedName>
        <fullName evidence="4">Lipoprotein</fullName>
    </recommendedName>
</protein>
<sequence length="239" mass="26480">MKHSWKQLIGGAVLATAMCLGTCATTVYADSMSADTDSVVEHQPMSDGIVTAMQGEGNALFQNGCSRTMPENTVRRLYTWDAGGGKYQICLAAGTKILRPELFGIPYTAYRPIDFSMHYLSGEPFESTRMTIQYGFQTSGFGTYTMGYSYTNTDAKTDLRPEYDQSIASFVYVSKMLPEVPVLSVDSTEIMWPEQFSNLAEAYGFGIYSTSDFYYRLKIVCTDQAGKQSQLFVSMATPN</sequence>